<keyword evidence="3" id="KW-1185">Reference proteome</keyword>
<feature type="region of interest" description="Disordered" evidence="1">
    <location>
        <begin position="1"/>
        <end position="66"/>
    </location>
</feature>
<feature type="compositionally biased region" description="Polar residues" evidence="1">
    <location>
        <begin position="43"/>
        <end position="58"/>
    </location>
</feature>
<dbReference type="Proteomes" id="UP001295444">
    <property type="component" value="Chromosome 05"/>
</dbReference>
<proteinExistence type="predicted"/>
<sequence length="66" mass="7146">MSQRQKTKPTRADKASFFQMKATPQKAREGAEQDGGPPRSREGSPTSPASPATNTEDQPLTVATMR</sequence>
<evidence type="ECO:0000313" key="2">
    <source>
        <dbReference type="EMBL" id="CAH2293093.1"/>
    </source>
</evidence>
<evidence type="ECO:0000313" key="3">
    <source>
        <dbReference type="Proteomes" id="UP001295444"/>
    </source>
</evidence>
<dbReference type="AlphaFoldDB" id="A0AAD1S861"/>
<accession>A0AAD1S861</accession>
<name>A0AAD1S861_PELCU</name>
<dbReference type="EMBL" id="OW240916">
    <property type="protein sequence ID" value="CAH2293093.1"/>
    <property type="molecule type" value="Genomic_DNA"/>
</dbReference>
<organism evidence="2 3">
    <name type="scientific">Pelobates cultripes</name>
    <name type="common">Western spadefoot toad</name>
    <dbReference type="NCBI Taxonomy" id="61616"/>
    <lineage>
        <taxon>Eukaryota</taxon>
        <taxon>Metazoa</taxon>
        <taxon>Chordata</taxon>
        <taxon>Craniata</taxon>
        <taxon>Vertebrata</taxon>
        <taxon>Euteleostomi</taxon>
        <taxon>Amphibia</taxon>
        <taxon>Batrachia</taxon>
        <taxon>Anura</taxon>
        <taxon>Pelobatoidea</taxon>
        <taxon>Pelobatidae</taxon>
        <taxon>Pelobates</taxon>
    </lineage>
</organism>
<evidence type="ECO:0000256" key="1">
    <source>
        <dbReference type="SAM" id="MobiDB-lite"/>
    </source>
</evidence>
<reference evidence="2" key="1">
    <citation type="submission" date="2022-03" db="EMBL/GenBank/DDBJ databases">
        <authorList>
            <person name="Alioto T."/>
            <person name="Alioto T."/>
            <person name="Gomez Garrido J."/>
        </authorList>
    </citation>
    <scope>NUCLEOTIDE SEQUENCE</scope>
</reference>
<protein>
    <submittedName>
        <fullName evidence="2">Uncharacterized protein</fullName>
    </submittedName>
</protein>
<gene>
    <name evidence="2" type="ORF">PECUL_23A051475</name>
</gene>
<feature type="non-terminal residue" evidence="2">
    <location>
        <position position="66"/>
    </location>
</feature>